<dbReference type="AlphaFoldDB" id="A0AAW7TLX7"/>
<accession>A0AAW7TLX7</accession>
<evidence type="ECO:0000313" key="1">
    <source>
        <dbReference type="EMBL" id="MDO0878606.1"/>
    </source>
</evidence>
<reference evidence="1" key="1">
    <citation type="submission" date="2022-05" db="EMBL/GenBank/DDBJ databases">
        <title>Genome-based reclassification of Anoxybacillus salavatliensis Cihan et al. as a later heterotypic synonym of Anoxybacillus gonensis Belduz et al. 2003.</title>
        <authorList>
            <person name="Inan Bektas K."/>
            <person name="Guler H.I."/>
            <person name="Belduz A.O."/>
            <person name="Canakci S."/>
        </authorList>
    </citation>
    <scope>NUCLEOTIDE SEQUENCE</scope>
    <source>
        <strain evidence="1">NCIMB 13933</strain>
    </source>
</reference>
<sequence>MKKTLNSIERVYSNPKVTFSELIKSIINNKIDEIVNNAKKVNTATSQFNKEGLNAK</sequence>
<dbReference type="RefSeq" id="WP_019418068.1">
    <property type="nucleotide sequence ID" value="NZ_CP012152.1"/>
</dbReference>
<keyword evidence="2" id="KW-1185">Reference proteome</keyword>
<gene>
    <name evidence="1" type="ORF">NBU54_13080</name>
</gene>
<dbReference type="EMBL" id="JAMOGB010000015">
    <property type="protein sequence ID" value="MDO0878606.1"/>
    <property type="molecule type" value="Genomic_DNA"/>
</dbReference>
<dbReference type="Proteomes" id="UP001176117">
    <property type="component" value="Unassembled WGS sequence"/>
</dbReference>
<evidence type="ECO:0000313" key="2">
    <source>
        <dbReference type="Proteomes" id="UP001176117"/>
    </source>
</evidence>
<protein>
    <submittedName>
        <fullName evidence="1">Uncharacterized protein</fullName>
    </submittedName>
</protein>
<organism evidence="1 2">
    <name type="scientific">Anoxybacillus gonensis</name>
    <dbReference type="NCBI Taxonomy" id="198467"/>
    <lineage>
        <taxon>Bacteria</taxon>
        <taxon>Bacillati</taxon>
        <taxon>Bacillota</taxon>
        <taxon>Bacilli</taxon>
        <taxon>Bacillales</taxon>
        <taxon>Anoxybacillaceae</taxon>
        <taxon>Anoxybacillus</taxon>
    </lineage>
</organism>
<proteinExistence type="predicted"/>
<comment type="caution">
    <text evidence="1">The sequence shown here is derived from an EMBL/GenBank/DDBJ whole genome shotgun (WGS) entry which is preliminary data.</text>
</comment>
<name>A0AAW7TLX7_9BACL</name>